<keyword evidence="2" id="KW-1185">Reference proteome</keyword>
<keyword evidence="1" id="KW-0808">Transferase</keyword>
<dbReference type="Proteomes" id="UP000192739">
    <property type="component" value="Unassembled WGS sequence"/>
</dbReference>
<dbReference type="GO" id="GO:0032259">
    <property type="term" value="P:methylation"/>
    <property type="evidence" value="ECO:0007669"/>
    <property type="project" value="UniProtKB-KW"/>
</dbReference>
<dbReference type="STRING" id="28445.BHQ20_26705"/>
<organism evidence="1 2">
    <name type="scientific">Mycobacterium intermedium</name>
    <dbReference type="NCBI Taxonomy" id="28445"/>
    <lineage>
        <taxon>Bacteria</taxon>
        <taxon>Bacillati</taxon>
        <taxon>Actinomycetota</taxon>
        <taxon>Actinomycetes</taxon>
        <taxon>Mycobacteriales</taxon>
        <taxon>Mycobacteriaceae</taxon>
        <taxon>Mycobacterium</taxon>
        <taxon>Mycobacterium simiae complex</taxon>
    </lineage>
</organism>
<protein>
    <submittedName>
        <fullName evidence="1">N-6 DNA methylase</fullName>
    </submittedName>
</protein>
<dbReference type="GO" id="GO:0008168">
    <property type="term" value="F:methyltransferase activity"/>
    <property type="evidence" value="ECO:0007669"/>
    <property type="project" value="UniProtKB-KW"/>
</dbReference>
<evidence type="ECO:0000313" key="1">
    <source>
        <dbReference type="EMBL" id="ORB08221.1"/>
    </source>
</evidence>
<gene>
    <name evidence="1" type="ORF">BST27_07840</name>
</gene>
<comment type="caution">
    <text evidence="1">The sequence shown here is derived from an EMBL/GenBank/DDBJ whole genome shotgun (WGS) entry which is preliminary data.</text>
</comment>
<proteinExistence type="predicted"/>
<keyword evidence="1" id="KW-0489">Methyltransferase</keyword>
<sequence>MRWADELIVPVPQREVQIALASADERLSSYHAELMRLRESIWAEPESAADVVDRIAHAFQDSPLAWLDQLPFPVASALWTAETATSPGDKQRAYLHAWEGVATFHATVLLSVIRCDPARSSEIETTIAQTLRDHHLSIERASFGTWVVIAEKASKELRDSLESEDPDDVARIRKSFAGLRRSGIERLISKDVVKKLSEVNHKRNRWSGHSGYTSPDEWQAQVASLESDLTSLRQLLGNVWTDLLLVRAGSTRRTQDGYIQTAEVAVGSRSPFRTQEFRIGEPMIDGELYLVRDGAQSPLRLAQFVQLRAAPRNAQYTTYFYNRTEGRSVRMVSYQHGPESEVQADAEGFRSELGALV</sequence>
<dbReference type="EMBL" id="MVHT01000015">
    <property type="protein sequence ID" value="ORB08221.1"/>
    <property type="molecule type" value="Genomic_DNA"/>
</dbReference>
<accession>A0A1E3S5I7</accession>
<evidence type="ECO:0000313" key="2">
    <source>
        <dbReference type="Proteomes" id="UP000192739"/>
    </source>
</evidence>
<dbReference type="AlphaFoldDB" id="A0A1E3S5I7"/>
<reference evidence="1 2" key="1">
    <citation type="submission" date="2017-02" db="EMBL/GenBank/DDBJ databases">
        <title>The new phylogeny of genus Mycobacterium.</title>
        <authorList>
            <person name="Tortoli E."/>
            <person name="Trovato A."/>
            <person name="Cirillo D.M."/>
        </authorList>
    </citation>
    <scope>NUCLEOTIDE SEQUENCE [LARGE SCALE GENOMIC DNA]</scope>
    <source>
        <strain evidence="1 2">DSM 44049</strain>
    </source>
</reference>
<name>A0A1E3S5I7_MYCIE</name>